<organism evidence="1 2">
    <name type="scientific">Funneliformis mosseae</name>
    <name type="common">Endomycorrhizal fungus</name>
    <name type="synonym">Glomus mosseae</name>
    <dbReference type="NCBI Taxonomy" id="27381"/>
    <lineage>
        <taxon>Eukaryota</taxon>
        <taxon>Fungi</taxon>
        <taxon>Fungi incertae sedis</taxon>
        <taxon>Mucoromycota</taxon>
        <taxon>Glomeromycotina</taxon>
        <taxon>Glomeromycetes</taxon>
        <taxon>Glomerales</taxon>
        <taxon>Glomeraceae</taxon>
        <taxon>Funneliformis</taxon>
    </lineage>
</organism>
<proteinExistence type="predicted"/>
<reference evidence="1" key="1">
    <citation type="submission" date="2021-06" db="EMBL/GenBank/DDBJ databases">
        <authorList>
            <person name="Kallberg Y."/>
            <person name="Tangrot J."/>
            <person name="Rosling A."/>
        </authorList>
    </citation>
    <scope>NUCLEOTIDE SEQUENCE</scope>
    <source>
        <strain evidence="1">87-6 pot B 2015</strain>
    </source>
</reference>
<evidence type="ECO:0000313" key="2">
    <source>
        <dbReference type="Proteomes" id="UP000789375"/>
    </source>
</evidence>
<dbReference type="AlphaFoldDB" id="A0A9N9A5L4"/>
<dbReference type="Proteomes" id="UP000789375">
    <property type="component" value="Unassembled WGS sequence"/>
</dbReference>
<comment type="caution">
    <text evidence="1">The sequence shown here is derived from an EMBL/GenBank/DDBJ whole genome shotgun (WGS) entry which is preliminary data.</text>
</comment>
<evidence type="ECO:0000313" key="1">
    <source>
        <dbReference type="EMBL" id="CAG8518444.1"/>
    </source>
</evidence>
<sequence>MNSALFVDNEIYFNENDEPCLKCGDLYSHVEYNEEGNRFNRYDECVALKCLHDSEDINDDFLNEIRYYPIELHDNGVLRCFGISQNPQSKEYIMVLELMIGNLCDWLNSDKNKHNWKEIKDEIIDQLKVYDDYLSKQTTDKQKLHLRSNSQAIYTSRILDFTKPISLMSLDDLDDLKI</sequence>
<keyword evidence="2" id="KW-1185">Reference proteome</keyword>
<accession>A0A9N9A5L4</accession>
<protein>
    <submittedName>
        <fullName evidence="1">10363_t:CDS:1</fullName>
    </submittedName>
</protein>
<dbReference type="InterPro" id="IPR011009">
    <property type="entry name" value="Kinase-like_dom_sf"/>
</dbReference>
<dbReference type="Gene3D" id="1.10.510.10">
    <property type="entry name" value="Transferase(Phosphotransferase) domain 1"/>
    <property type="match status" value="1"/>
</dbReference>
<dbReference type="SUPFAM" id="SSF56112">
    <property type="entry name" value="Protein kinase-like (PK-like)"/>
    <property type="match status" value="1"/>
</dbReference>
<gene>
    <name evidence="1" type="ORF">FMOSSE_LOCUS4906</name>
</gene>
<dbReference type="EMBL" id="CAJVPP010000873">
    <property type="protein sequence ID" value="CAG8518444.1"/>
    <property type="molecule type" value="Genomic_DNA"/>
</dbReference>
<name>A0A9N9A5L4_FUNMO</name>